<organism evidence="8 9">
    <name type="scientific">Fragilariopsis cylindrus CCMP1102</name>
    <dbReference type="NCBI Taxonomy" id="635003"/>
    <lineage>
        <taxon>Eukaryota</taxon>
        <taxon>Sar</taxon>
        <taxon>Stramenopiles</taxon>
        <taxon>Ochrophyta</taxon>
        <taxon>Bacillariophyta</taxon>
        <taxon>Bacillariophyceae</taxon>
        <taxon>Bacillariophycidae</taxon>
        <taxon>Bacillariales</taxon>
        <taxon>Bacillariaceae</taxon>
        <taxon>Fragilariopsis</taxon>
    </lineage>
</organism>
<dbReference type="PANTHER" id="PTHR42920:SF5">
    <property type="entry name" value="EAMA DOMAIN-CONTAINING PROTEIN"/>
    <property type="match status" value="1"/>
</dbReference>
<evidence type="ECO:0000256" key="1">
    <source>
        <dbReference type="ARBA" id="ARBA00004651"/>
    </source>
</evidence>
<dbReference type="InterPro" id="IPR000620">
    <property type="entry name" value="EamA_dom"/>
</dbReference>
<evidence type="ECO:0000256" key="6">
    <source>
        <dbReference type="SAM" id="Phobius"/>
    </source>
</evidence>
<dbReference type="InterPro" id="IPR051258">
    <property type="entry name" value="Diverse_Substrate_Transporter"/>
</dbReference>
<feature type="transmembrane region" description="Helical" evidence="6">
    <location>
        <begin position="344"/>
        <end position="361"/>
    </location>
</feature>
<proteinExistence type="predicted"/>
<feature type="non-terminal residue" evidence="8">
    <location>
        <position position="369"/>
    </location>
</feature>
<feature type="transmembrane region" description="Helical" evidence="6">
    <location>
        <begin position="33"/>
        <end position="54"/>
    </location>
</feature>
<dbReference type="Proteomes" id="UP000095751">
    <property type="component" value="Unassembled WGS sequence"/>
</dbReference>
<feature type="non-terminal residue" evidence="8">
    <location>
        <position position="1"/>
    </location>
</feature>
<keyword evidence="2" id="KW-1003">Cell membrane</keyword>
<dbReference type="PANTHER" id="PTHR42920">
    <property type="entry name" value="OS03G0707200 PROTEIN-RELATED"/>
    <property type="match status" value="1"/>
</dbReference>
<dbReference type="SUPFAM" id="SSF103481">
    <property type="entry name" value="Multidrug resistance efflux transporter EmrE"/>
    <property type="match status" value="1"/>
</dbReference>
<evidence type="ECO:0000313" key="9">
    <source>
        <dbReference type="Proteomes" id="UP000095751"/>
    </source>
</evidence>
<evidence type="ECO:0000256" key="5">
    <source>
        <dbReference type="ARBA" id="ARBA00023136"/>
    </source>
</evidence>
<dbReference type="KEGG" id="fcy:FRACYDRAFT_138143"/>
<gene>
    <name evidence="8" type="ORF">FRACYDRAFT_138143</name>
</gene>
<keyword evidence="4 6" id="KW-1133">Transmembrane helix</keyword>
<comment type="subcellular location">
    <subcellularLocation>
        <location evidence="1">Cell membrane</location>
        <topology evidence="1">Multi-pass membrane protein</topology>
    </subcellularLocation>
</comment>
<evidence type="ECO:0000259" key="7">
    <source>
        <dbReference type="Pfam" id="PF00892"/>
    </source>
</evidence>
<keyword evidence="5 6" id="KW-0472">Membrane</keyword>
<evidence type="ECO:0000256" key="3">
    <source>
        <dbReference type="ARBA" id="ARBA00022692"/>
    </source>
</evidence>
<dbReference type="GO" id="GO:0005886">
    <property type="term" value="C:plasma membrane"/>
    <property type="evidence" value="ECO:0007669"/>
    <property type="project" value="UniProtKB-SubCell"/>
</dbReference>
<feature type="transmembrane region" description="Helical" evidence="6">
    <location>
        <begin position="284"/>
        <end position="305"/>
    </location>
</feature>
<evidence type="ECO:0000313" key="8">
    <source>
        <dbReference type="EMBL" id="OEU12400.1"/>
    </source>
</evidence>
<dbReference type="EMBL" id="KV784365">
    <property type="protein sequence ID" value="OEU12400.1"/>
    <property type="molecule type" value="Genomic_DNA"/>
</dbReference>
<protein>
    <recommendedName>
        <fullName evidence="7">EamA domain-containing protein</fullName>
    </recommendedName>
</protein>
<evidence type="ECO:0000256" key="4">
    <source>
        <dbReference type="ARBA" id="ARBA00022989"/>
    </source>
</evidence>
<feature type="transmembrane region" description="Helical" evidence="6">
    <location>
        <begin position="317"/>
        <end position="338"/>
    </location>
</feature>
<feature type="transmembrane region" description="Helical" evidence="6">
    <location>
        <begin position="222"/>
        <end position="239"/>
    </location>
</feature>
<keyword evidence="9" id="KW-1185">Reference proteome</keyword>
<dbReference type="InterPro" id="IPR037185">
    <property type="entry name" value="EmrE-like"/>
</dbReference>
<evidence type="ECO:0000256" key="2">
    <source>
        <dbReference type="ARBA" id="ARBA00022475"/>
    </source>
</evidence>
<sequence>IGTLVLLTVPISWGTYVPVVRYLYTIQPPVPGFVFSACYYTLAAITTSILAEVLQKSPQISMSTSELDEEEAKMLSVDTSIKSSTPFYGGIELGLYLFVANCLQVVGLQTVESDRAGFLVQLTTVMVPVCEGLFAGSLRFIPIRTWVGCTMAFFGLLVMGLDGKGDTITWDNPGELISTISQGDLLILSAAVLYTLHVVRLGNYARLTTPMKLASSKATTESILSVLLIVFLISTSSLQDRYEVFGVIENDGFLTFLITTGREITSFFSSFTAGLTDGTLTKSILLPAFGSILWTGWITCAYTIWAQSFGQQKVSPTNANLIYTFQPIFTALFAWFLLGETMGTFGFVGGAIIASAVFLVASNNDNNDD</sequence>
<dbReference type="OrthoDB" id="2017960at2759"/>
<feature type="transmembrane region" description="Helical" evidence="6">
    <location>
        <begin position="143"/>
        <end position="161"/>
    </location>
</feature>
<keyword evidence="3 6" id="KW-0812">Transmembrane</keyword>
<dbReference type="Pfam" id="PF00892">
    <property type="entry name" value="EamA"/>
    <property type="match status" value="1"/>
</dbReference>
<accession>A0A1E7F2I7</accession>
<feature type="domain" description="EamA" evidence="7">
    <location>
        <begin position="282"/>
        <end position="361"/>
    </location>
</feature>
<reference evidence="8 9" key="1">
    <citation type="submission" date="2016-09" db="EMBL/GenBank/DDBJ databases">
        <title>Extensive genetic diversity and differential bi-allelic expression allows diatom success in the polar Southern Ocean.</title>
        <authorList>
            <consortium name="DOE Joint Genome Institute"/>
            <person name="Mock T."/>
            <person name="Otillar R.P."/>
            <person name="Strauss J."/>
            <person name="Dupont C."/>
            <person name="Frickenhaus S."/>
            <person name="Maumus F."/>
            <person name="Mcmullan M."/>
            <person name="Sanges R."/>
            <person name="Schmutz J."/>
            <person name="Toseland A."/>
            <person name="Valas R."/>
            <person name="Veluchamy A."/>
            <person name="Ward B.J."/>
            <person name="Allen A."/>
            <person name="Barry K."/>
            <person name="Falciatore A."/>
            <person name="Ferrante M."/>
            <person name="Fortunato A.E."/>
            <person name="Gloeckner G."/>
            <person name="Gruber A."/>
            <person name="Hipkin R."/>
            <person name="Janech M."/>
            <person name="Kroth P."/>
            <person name="Leese F."/>
            <person name="Lindquist E."/>
            <person name="Lyon B.R."/>
            <person name="Martin J."/>
            <person name="Mayer C."/>
            <person name="Parker M."/>
            <person name="Quesneville H."/>
            <person name="Raymond J."/>
            <person name="Uhlig C."/>
            <person name="Valentin K.U."/>
            <person name="Worden A.Z."/>
            <person name="Armbrust E.V."/>
            <person name="Bowler C."/>
            <person name="Green B."/>
            <person name="Moulton V."/>
            <person name="Van Oosterhout C."/>
            <person name="Grigoriev I."/>
        </authorList>
    </citation>
    <scope>NUCLEOTIDE SEQUENCE [LARGE SCALE GENOMIC DNA]</scope>
    <source>
        <strain evidence="8 9">CCMP1102</strain>
    </source>
</reference>
<dbReference type="InParanoid" id="A0A1E7F2I7"/>
<dbReference type="AlphaFoldDB" id="A0A1E7F2I7"/>
<feature type="transmembrane region" description="Helical" evidence="6">
    <location>
        <begin position="181"/>
        <end position="201"/>
    </location>
</feature>
<name>A0A1E7F2I7_9STRA</name>